<dbReference type="Gene3D" id="1.10.287.110">
    <property type="entry name" value="DnaJ domain"/>
    <property type="match status" value="1"/>
</dbReference>
<dbReference type="Pfam" id="PF05099">
    <property type="entry name" value="TerB"/>
    <property type="match status" value="1"/>
</dbReference>
<evidence type="ECO:0000256" key="1">
    <source>
        <dbReference type="ARBA" id="ARBA00022475"/>
    </source>
</evidence>
<dbReference type="Pfam" id="PF00226">
    <property type="entry name" value="DnaJ"/>
    <property type="match status" value="1"/>
</dbReference>
<keyword evidence="5 7" id="KW-0472">Membrane</keyword>
<keyword evidence="6 7" id="KW-0143">Chaperone</keyword>
<dbReference type="SUPFAM" id="SSF158682">
    <property type="entry name" value="TerB-like"/>
    <property type="match status" value="1"/>
</dbReference>
<feature type="topological domain" description="Periplasmic" evidence="7">
    <location>
        <begin position="1"/>
        <end position="6"/>
    </location>
</feature>
<evidence type="ECO:0000256" key="7">
    <source>
        <dbReference type="HAMAP-Rule" id="MF_01153"/>
    </source>
</evidence>
<evidence type="ECO:0000256" key="6">
    <source>
        <dbReference type="ARBA" id="ARBA00023186"/>
    </source>
</evidence>
<dbReference type="AlphaFoldDB" id="A0A3L0Y7P6"/>
<organism evidence="10">
    <name type="scientific">Escherichia coli</name>
    <dbReference type="NCBI Taxonomy" id="562"/>
    <lineage>
        <taxon>Bacteria</taxon>
        <taxon>Pseudomonadati</taxon>
        <taxon>Pseudomonadota</taxon>
        <taxon>Gammaproteobacteria</taxon>
        <taxon>Enterobacterales</taxon>
        <taxon>Enterobacteriaceae</taxon>
        <taxon>Escherichia</taxon>
    </lineage>
</organism>
<dbReference type="InterPro" id="IPR001623">
    <property type="entry name" value="DnaJ_domain"/>
</dbReference>
<evidence type="ECO:0000259" key="9">
    <source>
        <dbReference type="PROSITE" id="PS50076"/>
    </source>
</evidence>
<dbReference type="NCBIfam" id="NF006948">
    <property type="entry name" value="PRK09430.1"/>
    <property type="match status" value="1"/>
</dbReference>
<protein>
    <recommendedName>
        <fullName evidence="7">Co-chaperone protein DjlA</fullName>
    </recommendedName>
</protein>
<accession>A0A3L0Y7P6</accession>
<keyword evidence="4 7" id="KW-1133">Transmembrane helix</keyword>
<gene>
    <name evidence="7 10" type="primary">djlA</name>
    <name evidence="10" type="ORF">D9F05_02630</name>
</gene>
<keyword evidence="2 7" id="KW-0997">Cell inner membrane</keyword>
<comment type="subcellular location">
    <subcellularLocation>
        <location evidence="7">Cell inner membrane</location>
        <topology evidence="7">Single-pass type III membrane protein</topology>
    </subcellularLocation>
</comment>
<comment type="function">
    <text evidence="7">Regulatory DnaK co-chaperone. Direct interaction between DnaK and DjlA is needed for the induction of the wcaABCDE operon, involved in the synthesis of a colanic acid polysaccharide capsule, possibly through activation of the RcsB/RcsC phosphotransfer signaling pathway. The colanic acid capsule may help the bacterium survive conditions outside the host.</text>
</comment>
<evidence type="ECO:0000256" key="4">
    <source>
        <dbReference type="ARBA" id="ARBA00022989"/>
    </source>
</evidence>
<sequence>MRIWGKVLGAFFGFLLGNIFGALLGLWIGHRFDRGMGIRGAFQRGPSQQQQAVFFHATFAVMGHIAKANGQVTEQEIRVASNLMDRMRLVGDQRARAQESFRLGKEAEFPLRETLAEFRRASLGQRDILRFFLEVQLQAAFADGKVEADERAILHTIADELGFSRIELARILAMAEAQMNFFNRAHGGQYQGGEHGGQQYRQDAPSADRLKDAYQLLGVSESDSDQDIKRAYRKEMSKHHPDKLAAKGLPPEMMEMAKEKTQEIQQAWEWIREARGIR</sequence>
<dbReference type="PROSITE" id="PS50076">
    <property type="entry name" value="DNAJ_2"/>
    <property type="match status" value="1"/>
</dbReference>
<evidence type="ECO:0000256" key="5">
    <source>
        <dbReference type="ARBA" id="ARBA00023136"/>
    </source>
</evidence>
<dbReference type="EMBL" id="RNRV01000003">
    <property type="protein sequence ID" value="MHO03283.1"/>
    <property type="molecule type" value="Genomic_DNA"/>
</dbReference>
<dbReference type="GO" id="GO:0005886">
    <property type="term" value="C:plasma membrane"/>
    <property type="evidence" value="ECO:0007669"/>
    <property type="project" value="UniProtKB-SubCell"/>
</dbReference>
<dbReference type="InterPro" id="IPR029024">
    <property type="entry name" value="TerB-like"/>
</dbReference>
<reference evidence="10" key="1">
    <citation type="submission" date="2018-10" db="EMBL/GenBank/DDBJ databases">
        <authorList>
            <consortium name="NARMS: The National Antimicrobial Resistance Monitoring System"/>
        </authorList>
    </citation>
    <scope>NUCLEOTIDE SEQUENCE [LARGE SCALE GENOMIC DNA]</scope>
    <source>
        <strain evidence="10">CVM N17EC0388</strain>
    </source>
</reference>
<dbReference type="InterPro" id="IPR023749">
    <property type="entry name" value="DjlA"/>
</dbReference>
<keyword evidence="1 7" id="KW-1003">Cell membrane</keyword>
<dbReference type="Gene3D" id="1.10.3680.10">
    <property type="entry name" value="TerB-like"/>
    <property type="match status" value="1"/>
</dbReference>
<comment type="domain">
    <text evidence="7">The transmembrane domain is a dimerization domain.</text>
</comment>
<dbReference type="SUPFAM" id="SSF46565">
    <property type="entry name" value="Chaperone J-domain"/>
    <property type="match status" value="1"/>
</dbReference>
<dbReference type="SMART" id="SM00271">
    <property type="entry name" value="DnaJ"/>
    <property type="match status" value="1"/>
</dbReference>
<evidence type="ECO:0000256" key="3">
    <source>
        <dbReference type="ARBA" id="ARBA00022692"/>
    </source>
</evidence>
<dbReference type="CDD" id="cd07316">
    <property type="entry name" value="terB_like_DjlA"/>
    <property type="match status" value="1"/>
</dbReference>
<dbReference type="PRINTS" id="PR00625">
    <property type="entry name" value="JDOMAIN"/>
</dbReference>
<dbReference type="CDD" id="cd06257">
    <property type="entry name" value="DnaJ"/>
    <property type="match status" value="1"/>
</dbReference>
<evidence type="ECO:0000256" key="2">
    <source>
        <dbReference type="ARBA" id="ARBA00022519"/>
    </source>
</evidence>
<comment type="subunit">
    <text evidence="7">Homodimer.</text>
</comment>
<dbReference type="InterPro" id="IPR036869">
    <property type="entry name" value="J_dom_sf"/>
</dbReference>
<comment type="caution">
    <text evidence="10">The sequence shown here is derived from an EMBL/GenBank/DDBJ whole genome shotgun (WGS) entry which is preliminary data.</text>
</comment>
<evidence type="ECO:0000256" key="8">
    <source>
        <dbReference type="SAM" id="Phobius"/>
    </source>
</evidence>
<dbReference type="InterPro" id="IPR050817">
    <property type="entry name" value="DjlA_DnaK_co-chaperone"/>
</dbReference>
<dbReference type="InterPro" id="IPR007791">
    <property type="entry name" value="DjlA_N"/>
</dbReference>
<evidence type="ECO:0000313" key="10">
    <source>
        <dbReference type="EMBL" id="MHO03283.1"/>
    </source>
</evidence>
<feature type="topological domain" description="Cytoplasmic" evidence="7">
    <location>
        <begin position="31"/>
        <end position="278"/>
    </location>
</feature>
<dbReference type="PANTHER" id="PTHR24074">
    <property type="entry name" value="CO-CHAPERONE PROTEIN DJLA"/>
    <property type="match status" value="1"/>
</dbReference>
<dbReference type="HAMAP" id="MF_01153">
    <property type="entry name" value="DjlA"/>
    <property type="match status" value="1"/>
</dbReference>
<keyword evidence="3 7" id="KW-0812">Transmembrane</keyword>
<proteinExistence type="inferred from homology"/>
<dbReference type="GO" id="GO:0051087">
    <property type="term" value="F:protein-folding chaperone binding"/>
    <property type="evidence" value="ECO:0007669"/>
    <property type="project" value="InterPro"/>
</dbReference>
<name>A0A3L0Y7P6_ECOLX</name>
<feature type="domain" description="J" evidence="9">
    <location>
        <begin position="212"/>
        <end position="278"/>
    </location>
</feature>
<feature type="transmembrane region" description="Helical" evidence="8">
    <location>
        <begin position="7"/>
        <end position="29"/>
    </location>
</feature>